<protein>
    <submittedName>
        <fullName evidence="1">Uncharacterized protein</fullName>
    </submittedName>
</protein>
<dbReference type="Proteomes" id="UP000821865">
    <property type="component" value="Chromosome 5"/>
</dbReference>
<comment type="caution">
    <text evidence="1">The sequence shown here is derived from an EMBL/GenBank/DDBJ whole genome shotgun (WGS) entry which is preliminary data.</text>
</comment>
<dbReference type="EMBL" id="CM023474">
    <property type="protein sequence ID" value="KAH7949572.1"/>
    <property type="molecule type" value="Genomic_DNA"/>
</dbReference>
<sequence length="107" mass="12400">MLNHNETTHAAARALTNRFPTRGCPTWFGAKDRMRGCNDITKAYRLASRTPPPPHPRLSRAEAVLLRRLQTRSLPSPGLMHRMYLETYPTAKCKVYRREMAYHTHIL</sequence>
<reference evidence="1" key="1">
    <citation type="submission" date="2020-05" db="EMBL/GenBank/DDBJ databases">
        <title>Large-scale comparative analyses of tick genomes elucidate their genetic diversity and vector capacities.</title>
        <authorList>
            <person name="Jia N."/>
            <person name="Wang J."/>
            <person name="Shi W."/>
            <person name="Du L."/>
            <person name="Sun Y."/>
            <person name="Zhan W."/>
            <person name="Jiang J."/>
            <person name="Wang Q."/>
            <person name="Zhang B."/>
            <person name="Ji P."/>
            <person name="Sakyi L.B."/>
            <person name="Cui X."/>
            <person name="Yuan T."/>
            <person name="Jiang B."/>
            <person name="Yang W."/>
            <person name="Lam T.T.-Y."/>
            <person name="Chang Q."/>
            <person name="Ding S."/>
            <person name="Wang X."/>
            <person name="Zhu J."/>
            <person name="Ruan X."/>
            <person name="Zhao L."/>
            <person name="Wei J."/>
            <person name="Que T."/>
            <person name="Du C."/>
            <person name="Cheng J."/>
            <person name="Dai P."/>
            <person name="Han X."/>
            <person name="Huang E."/>
            <person name="Gao Y."/>
            <person name="Liu J."/>
            <person name="Shao H."/>
            <person name="Ye R."/>
            <person name="Li L."/>
            <person name="Wei W."/>
            <person name="Wang X."/>
            <person name="Wang C."/>
            <person name="Yang T."/>
            <person name="Huo Q."/>
            <person name="Li W."/>
            <person name="Guo W."/>
            <person name="Chen H."/>
            <person name="Zhou L."/>
            <person name="Ni X."/>
            <person name="Tian J."/>
            <person name="Zhou Y."/>
            <person name="Sheng Y."/>
            <person name="Liu T."/>
            <person name="Pan Y."/>
            <person name="Xia L."/>
            <person name="Li J."/>
            <person name="Zhao F."/>
            <person name="Cao W."/>
        </authorList>
    </citation>
    <scope>NUCLEOTIDE SEQUENCE</scope>
    <source>
        <strain evidence="1">Dsil-2018</strain>
    </source>
</reference>
<evidence type="ECO:0000313" key="1">
    <source>
        <dbReference type="EMBL" id="KAH7949572.1"/>
    </source>
</evidence>
<organism evidence="1 2">
    <name type="scientific">Dermacentor silvarum</name>
    <name type="common">Tick</name>
    <dbReference type="NCBI Taxonomy" id="543639"/>
    <lineage>
        <taxon>Eukaryota</taxon>
        <taxon>Metazoa</taxon>
        <taxon>Ecdysozoa</taxon>
        <taxon>Arthropoda</taxon>
        <taxon>Chelicerata</taxon>
        <taxon>Arachnida</taxon>
        <taxon>Acari</taxon>
        <taxon>Parasitiformes</taxon>
        <taxon>Ixodida</taxon>
        <taxon>Ixodoidea</taxon>
        <taxon>Ixodidae</taxon>
        <taxon>Rhipicephalinae</taxon>
        <taxon>Dermacentor</taxon>
    </lineage>
</organism>
<name>A0ACB8CRC5_DERSI</name>
<proteinExistence type="predicted"/>
<gene>
    <name evidence="1" type="ORF">HPB49_012377</name>
</gene>
<evidence type="ECO:0000313" key="2">
    <source>
        <dbReference type="Proteomes" id="UP000821865"/>
    </source>
</evidence>
<accession>A0ACB8CRC5</accession>
<keyword evidence="2" id="KW-1185">Reference proteome</keyword>